<dbReference type="CDD" id="cd01949">
    <property type="entry name" value="GGDEF"/>
    <property type="match status" value="1"/>
</dbReference>
<feature type="domain" description="PAC" evidence="2">
    <location>
        <begin position="57"/>
        <end position="109"/>
    </location>
</feature>
<dbReference type="PANTHER" id="PTHR46663">
    <property type="entry name" value="DIGUANYLATE CYCLASE DGCT-RELATED"/>
    <property type="match status" value="1"/>
</dbReference>
<dbReference type="PANTHER" id="PTHR46663:SF2">
    <property type="entry name" value="GGDEF DOMAIN-CONTAINING PROTEIN"/>
    <property type="match status" value="1"/>
</dbReference>
<dbReference type="Gene3D" id="3.30.450.20">
    <property type="entry name" value="PAS domain"/>
    <property type="match status" value="1"/>
</dbReference>
<dbReference type="SUPFAM" id="SSF55073">
    <property type="entry name" value="Nucleotide cyclase"/>
    <property type="match status" value="1"/>
</dbReference>
<dbReference type="InterPro" id="IPR000160">
    <property type="entry name" value="GGDEF_dom"/>
</dbReference>
<dbReference type="PROSITE" id="PS50887">
    <property type="entry name" value="GGDEF"/>
    <property type="match status" value="1"/>
</dbReference>
<dbReference type="AlphaFoldDB" id="A0A554XP82"/>
<organism evidence="4 5">
    <name type="scientific">Tepidimonas fonticaldi</name>
    <dbReference type="NCBI Taxonomy" id="1101373"/>
    <lineage>
        <taxon>Bacteria</taxon>
        <taxon>Pseudomonadati</taxon>
        <taxon>Pseudomonadota</taxon>
        <taxon>Betaproteobacteria</taxon>
        <taxon>Burkholderiales</taxon>
        <taxon>Tepidimonas</taxon>
    </lineage>
</organism>
<evidence type="ECO:0000259" key="3">
    <source>
        <dbReference type="PROSITE" id="PS50887"/>
    </source>
</evidence>
<dbReference type="InterPro" id="IPR000700">
    <property type="entry name" value="PAS-assoc_C"/>
</dbReference>
<dbReference type="Proteomes" id="UP000316388">
    <property type="component" value="Unassembled WGS sequence"/>
</dbReference>
<dbReference type="InterPro" id="IPR001610">
    <property type="entry name" value="PAC"/>
</dbReference>
<dbReference type="SMART" id="SM00086">
    <property type="entry name" value="PAC"/>
    <property type="match status" value="1"/>
</dbReference>
<dbReference type="InterPro" id="IPR043128">
    <property type="entry name" value="Rev_trsase/Diguanyl_cyclase"/>
</dbReference>
<protein>
    <submittedName>
        <fullName evidence="4">Putative signaling protein</fullName>
    </submittedName>
</protein>
<dbReference type="SMART" id="SM00267">
    <property type="entry name" value="GGDEF"/>
    <property type="match status" value="1"/>
</dbReference>
<name>A0A554XP82_9BURK</name>
<sequence length="466" mass="51732">MDAQLRLVRMARIDGQPLPSGLERALGVAPWDSPLFEPGLGQWRRHRRVLCSQRPFAGLELGWHRPGESLRWFAISGMPRCDDHGCFAGYMGVAMDITARKRTEQTLREVRADLTATLRALPDLMFEVDREGTFHHVHAPRPELLLVPPDAIVGRNQRDLLPPGTLREAELSELAFYDALTGLPNRRLLLDRIEQTLLRQAREPSWCALLFIDLDDFKRVNDHHGHGVGDQVLTVVAQRLRASVRETDPLGRLAGDEFVALLPDLGENAAAARRVAQRVARTLVRTLGTPLHDRPAITPSASVGVLMFRGHHAVADLLAQADWLMYRAKDAGKGQLTLRWYGREAPTPAPRPPPAGTAADASAAAQGSVELLDHPGPVGVLAHRLTQKPCLRRGPPRRIGQRDASRQRCVRLHESLDRGRIVGQAKLPEQFTQGVERLLHRVDPFVVNRLSNRCRNPPGSQSGSAR</sequence>
<evidence type="ECO:0000313" key="4">
    <source>
        <dbReference type="EMBL" id="TSE37629.1"/>
    </source>
</evidence>
<dbReference type="PROSITE" id="PS50113">
    <property type="entry name" value="PAC"/>
    <property type="match status" value="1"/>
</dbReference>
<evidence type="ECO:0000256" key="1">
    <source>
        <dbReference type="SAM" id="MobiDB-lite"/>
    </source>
</evidence>
<reference evidence="4 5" key="1">
    <citation type="submission" date="2019-07" db="EMBL/GenBank/DDBJ databases">
        <title>Tepidimonas fonticaldi AT-A2 draft genome.</title>
        <authorList>
            <person name="Da Costa M.S."/>
            <person name="Froufe H.J.C."/>
            <person name="Egas C."/>
            <person name="Albuquerque L."/>
        </authorList>
    </citation>
    <scope>NUCLEOTIDE SEQUENCE [LARGE SCALE GENOMIC DNA]</scope>
    <source>
        <strain evidence="4 5">AT-A2</strain>
    </source>
</reference>
<feature type="region of interest" description="Disordered" evidence="1">
    <location>
        <begin position="343"/>
        <end position="365"/>
    </location>
</feature>
<dbReference type="Pfam" id="PF00990">
    <property type="entry name" value="GGDEF"/>
    <property type="match status" value="1"/>
</dbReference>
<proteinExistence type="predicted"/>
<evidence type="ECO:0000313" key="5">
    <source>
        <dbReference type="Proteomes" id="UP000316388"/>
    </source>
</evidence>
<feature type="domain" description="GGDEF" evidence="3">
    <location>
        <begin position="205"/>
        <end position="341"/>
    </location>
</feature>
<dbReference type="InterPro" id="IPR035965">
    <property type="entry name" value="PAS-like_dom_sf"/>
</dbReference>
<feature type="compositionally biased region" description="Low complexity" evidence="1">
    <location>
        <begin position="356"/>
        <end position="365"/>
    </location>
</feature>
<dbReference type="SUPFAM" id="SSF55785">
    <property type="entry name" value="PYP-like sensor domain (PAS domain)"/>
    <property type="match status" value="2"/>
</dbReference>
<dbReference type="EMBL" id="VJOO01000005">
    <property type="protein sequence ID" value="TSE37629.1"/>
    <property type="molecule type" value="Genomic_DNA"/>
</dbReference>
<dbReference type="InterPro" id="IPR029787">
    <property type="entry name" value="Nucleotide_cyclase"/>
</dbReference>
<accession>A0A554XP82</accession>
<gene>
    <name evidence="4" type="ORF">Tfont_00921</name>
</gene>
<comment type="caution">
    <text evidence="4">The sequence shown here is derived from an EMBL/GenBank/DDBJ whole genome shotgun (WGS) entry which is preliminary data.</text>
</comment>
<dbReference type="InterPro" id="IPR052163">
    <property type="entry name" value="DGC-Regulatory_Protein"/>
</dbReference>
<dbReference type="Gene3D" id="3.30.70.270">
    <property type="match status" value="1"/>
</dbReference>
<dbReference type="NCBIfam" id="TIGR00254">
    <property type="entry name" value="GGDEF"/>
    <property type="match status" value="1"/>
</dbReference>
<evidence type="ECO:0000259" key="2">
    <source>
        <dbReference type="PROSITE" id="PS50113"/>
    </source>
</evidence>